<keyword evidence="2" id="KW-0472">Membrane</keyword>
<feature type="transmembrane region" description="Helical" evidence="2">
    <location>
        <begin position="234"/>
        <end position="253"/>
    </location>
</feature>
<dbReference type="EMBL" id="JAYDYW010000010">
    <property type="protein sequence ID" value="MEE1674822.1"/>
    <property type="molecule type" value="Genomic_DNA"/>
</dbReference>
<evidence type="ECO:0000313" key="4">
    <source>
        <dbReference type="Proteomes" id="UP001310248"/>
    </source>
</evidence>
<dbReference type="Proteomes" id="UP001310248">
    <property type="component" value="Unassembled WGS sequence"/>
</dbReference>
<keyword evidence="1" id="KW-0175">Coiled coil</keyword>
<sequence length="797" mass="91530">MESAATPAALTFDTEIANYRIKQCLGRFSCGFYYWATNQLDQKVYLILEWCPEYAQRQSDQSLRVSSEHQHSFSQKIAELSKPALINGYLPTLAVLSHFNTVYQVYSVEQIESKVETAVELKALLKGLTIVPNLHQDIVDGFSFYSPSKGWQFIHPWSVNKGECLGKKQLLLSQLCRNKQVLEQWPQFDTERRQQALGAMEPALVELIAEADDDLLSLFKYFQIATRKRNKSKLWFCVIVLGAVIAVASYFAFKPQPLPCMADNSCPPQIQKLDVAEQLSIATEYRQQYLFLRQQMQALSKQIGEVDLHSEVEALFIALNYQVRLDEVAELEKQATQKFQRDQYQQALNLFHLATTQLQQMFAELQALPELSSLKQQTTNANTLLGNIDALYMPKGLLELETYNQQAWQKLEKNPASWLEQYQAQLQQYIAGVDAMNEIVSANQVIRNSYEQASALPKAATKDLMAITELKALEVSIKQTSSIDKLKDYALQLTKQAAQYQRLLALTQGAKEATKKLKNSEKDLIVALKPLKIKEYNSQYQANLKSLWDDGSINAFIEHSDKYADENRQLTKLAKQHYNYQQSVNSKLEALKMWQQKGKLSSADFEQYQQNSRRLYAKKVIDLAGSTPKLKVMLKTITDKLFSLDNQYQAYQLDYQNWLLDVEAKELELESLQQDIDDVVDELRGVGSTNFDTCEQGIWSMLGDAVEMVACDTQCTRTVYVSGFPYQQVDQYCKNRCVSQAKAKQAKAERQRQACNDKASKNQQQEWELEERLEHLRDEKQRAKTRLKTLQQQQPTW</sequence>
<dbReference type="RefSeq" id="WP_329775866.1">
    <property type="nucleotide sequence ID" value="NZ_JAYDYW010000010.1"/>
</dbReference>
<proteinExistence type="predicted"/>
<evidence type="ECO:0000256" key="1">
    <source>
        <dbReference type="SAM" id="Coils"/>
    </source>
</evidence>
<keyword evidence="4" id="KW-1185">Reference proteome</keyword>
<gene>
    <name evidence="3" type="ORF">SNR37_000141</name>
</gene>
<feature type="coiled-coil region" evidence="1">
    <location>
        <begin position="655"/>
        <end position="682"/>
    </location>
</feature>
<reference evidence="4" key="1">
    <citation type="submission" date="2023-07" db="EMBL/GenBank/DDBJ databases">
        <title>Draft genome sequence of Agarivorans aestuarii strain ZMCS4, a CAZymes producing bacteria isolated from the marine brown algae Clodostephus spongiosus.</title>
        <authorList>
            <person name="Lorente B."/>
            <person name="Cabral C."/>
            <person name="Frias J."/>
            <person name="Faria J."/>
            <person name="Toubarro D."/>
        </authorList>
    </citation>
    <scope>NUCLEOTIDE SEQUENCE [LARGE SCALE GENOMIC DNA]</scope>
    <source>
        <strain evidence="4">ZMCS4</strain>
    </source>
</reference>
<evidence type="ECO:0008006" key="5">
    <source>
        <dbReference type="Google" id="ProtNLM"/>
    </source>
</evidence>
<organism evidence="3 4">
    <name type="scientific">Agarivorans aestuarii</name>
    <dbReference type="NCBI Taxonomy" id="1563703"/>
    <lineage>
        <taxon>Bacteria</taxon>
        <taxon>Pseudomonadati</taxon>
        <taxon>Pseudomonadota</taxon>
        <taxon>Gammaproteobacteria</taxon>
        <taxon>Alteromonadales</taxon>
        <taxon>Alteromonadaceae</taxon>
        <taxon>Agarivorans</taxon>
    </lineage>
</organism>
<keyword evidence="2" id="KW-1133">Transmembrane helix</keyword>
<keyword evidence="2" id="KW-0812">Transmembrane</keyword>
<accession>A0ABU7G6H7</accession>
<protein>
    <recommendedName>
        <fullName evidence="5">ATPase involved in DNA repair</fullName>
    </recommendedName>
</protein>
<name>A0ABU7G6H7_9ALTE</name>
<feature type="coiled-coil region" evidence="1">
    <location>
        <begin position="738"/>
        <end position="793"/>
    </location>
</feature>
<evidence type="ECO:0000313" key="3">
    <source>
        <dbReference type="EMBL" id="MEE1674822.1"/>
    </source>
</evidence>
<evidence type="ECO:0000256" key="2">
    <source>
        <dbReference type="SAM" id="Phobius"/>
    </source>
</evidence>
<comment type="caution">
    <text evidence="3">The sequence shown here is derived from an EMBL/GenBank/DDBJ whole genome shotgun (WGS) entry which is preliminary data.</text>
</comment>